<keyword evidence="4" id="KW-1185">Reference proteome</keyword>
<dbReference type="GO" id="GO:0005524">
    <property type="term" value="F:ATP binding"/>
    <property type="evidence" value="ECO:0007669"/>
    <property type="project" value="InterPro"/>
</dbReference>
<proteinExistence type="predicted"/>
<sequence>MPMTQLVFSIELSLHVVTARVFGLSQNTRTGQYLMCMEYARGGNLEQYPQHSDWHTVFEIANELAEKLYQMHKVGIIHQDLHAGNVVFFSNPKSKPSDIGIWSDLQQTYLYRQRQALRIIDVGLGKAVENWHDNDGVYGRLAYHPPEIFNMQGYTKASDIYCLGTLLWQIVTTVPPQGVANQMCEGREDGLREDLIPGAPEGYNDIIRMCWEQDPSNRPNISTVSILFTMMRSDSDKTAIPFSRETKAFIKKRRAAHAKEIKKKDSFAFVSNASRFTTREELEQIINSQC</sequence>
<dbReference type="Pfam" id="PF07714">
    <property type="entry name" value="PK_Tyr_Ser-Thr"/>
    <property type="match status" value="1"/>
</dbReference>
<dbReference type="GO" id="GO:0005737">
    <property type="term" value="C:cytoplasm"/>
    <property type="evidence" value="ECO:0007669"/>
    <property type="project" value="TreeGrafter"/>
</dbReference>
<keyword evidence="1" id="KW-0732">Signal</keyword>
<gene>
    <name evidence="3" type="ORF">BC936DRAFT_143346</name>
</gene>
<dbReference type="SUPFAM" id="SSF56112">
    <property type="entry name" value="Protein kinase-like (PK-like)"/>
    <property type="match status" value="1"/>
</dbReference>
<dbReference type="GO" id="GO:0004672">
    <property type="term" value="F:protein kinase activity"/>
    <property type="evidence" value="ECO:0007669"/>
    <property type="project" value="InterPro"/>
</dbReference>
<dbReference type="InterPro" id="IPR000719">
    <property type="entry name" value="Prot_kinase_dom"/>
</dbReference>
<dbReference type="PROSITE" id="PS50011">
    <property type="entry name" value="PROTEIN_KINASE_DOM"/>
    <property type="match status" value="1"/>
</dbReference>
<dbReference type="Gene3D" id="1.10.510.10">
    <property type="entry name" value="Transferase(Phosphotransferase) domain 1"/>
    <property type="match status" value="1"/>
</dbReference>
<dbReference type="InterPro" id="IPR001245">
    <property type="entry name" value="Ser-Thr/Tyr_kinase_cat_dom"/>
</dbReference>
<feature type="chain" id="PRO_5019434034" evidence="1">
    <location>
        <begin position="20"/>
        <end position="290"/>
    </location>
</feature>
<evidence type="ECO:0000313" key="3">
    <source>
        <dbReference type="EMBL" id="RUP49074.1"/>
    </source>
</evidence>
<keyword evidence="3" id="KW-0418">Kinase</keyword>
<dbReference type="OrthoDB" id="10261027at2759"/>
<dbReference type="InterPro" id="IPR011009">
    <property type="entry name" value="Kinase-like_dom_sf"/>
</dbReference>
<name>A0A433DE35_9FUNG</name>
<comment type="caution">
    <text evidence="3">The sequence shown here is derived from an EMBL/GenBank/DDBJ whole genome shotgun (WGS) entry which is preliminary data.</text>
</comment>
<dbReference type="GO" id="GO:0007165">
    <property type="term" value="P:signal transduction"/>
    <property type="evidence" value="ECO:0007669"/>
    <property type="project" value="TreeGrafter"/>
</dbReference>
<reference evidence="3 4" key="1">
    <citation type="journal article" date="2018" name="New Phytol.">
        <title>Phylogenomics of Endogonaceae and evolution of mycorrhizas within Mucoromycota.</title>
        <authorList>
            <person name="Chang Y."/>
            <person name="Desiro A."/>
            <person name="Na H."/>
            <person name="Sandor L."/>
            <person name="Lipzen A."/>
            <person name="Clum A."/>
            <person name="Barry K."/>
            <person name="Grigoriev I.V."/>
            <person name="Martin F.M."/>
            <person name="Stajich J.E."/>
            <person name="Smith M.E."/>
            <person name="Bonito G."/>
            <person name="Spatafora J.W."/>
        </authorList>
    </citation>
    <scope>NUCLEOTIDE SEQUENCE [LARGE SCALE GENOMIC DNA]</scope>
    <source>
        <strain evidence="3 4">GMNB39</strain>
    </source>
</reference>
<dbReference type="Proteomes" id="UP000268093">
    <property type="component" value="Unassembled WGS sequence"/>
</dbReference>
<dbReference type="EMBL" id="RBNI01002641">
    <property type="protein sequence ID" value="RUP49074.1"/>
    <property type="molecule type" value="Genomic_DNA"/>
</dbReference>
<dbReference type="PANTHER" id="PTHR23257">
    <property type="entry name" value="SERINE-THREONINE PROTEIN KINASE"/>
    <property type="match status" value="1"/>
</dbReference>
<evidence type="ECO:0000259" key="2">
    <source>
        <dbReference type="PROSITE" id="PS50011"/>
    </source>
</evidence>
<keyword evidence="3" id="KW-0808">Transferase</keyword>
<organism evidence="3 4">
    <name type="scientific">Jimgerdemannia flammicorona</name>
    <dbReference type="NCBI Taxonomy" id="994334"/>
    <lineage>
        <taxon>Eukaryota</taxon>
        <taxon>Fungi</taxon>
        <taxon>Fungi incertae sedis</taxon>
        <taxon>Mucoromycota</taxon>
        <taxon>Mucoromycotina</taxon>
        <taxon>Endogonomycetes</taxon>
        <taxon>Endogonales</taxon>
        <taxon>Endogonaceae</taxon>
        <taxon>Jimgerdemannia</taxon>
    </lineage>
</organism>
<feature type="domain" description="Protein kinase" evidence="2">
    <location>
        <begin position="1"/>
        <end position="228"/>
    </location>
</feature>
<dbReference type="AlphaFoldDB" id="A0A433DE35"/>
<protein>
    <submittedName>
        <fullName evidence="3">Kinase-like domain-containing protein</fullName>
    </submittedName>
</protein>
<accession>A0A433DE35</accession>
<evidence type="ECO:0000256" key="1">
    <source>
        <dbReference type="SAM" id="SignalP"/>
    </source>
</evidence>
<evidence type="ECO:0000313" key="4">
    <source>
        <dbReference type="Proteomes" id="UP000268093"/>
    </source>
</evidence>
<feature type="signal peptide" evidence="1">
    <location>
        <begin position="1"/>
        <end position="19"/>
    </location>
</feature>
<dbReference type="InterPro" id="IPR050167">
    <property type="entry name" value="Ser_Thr_protein_kinase"/>
</dbReference>
<dbReference type="PANTHER" id="PTHR23257:SF963">
    <property type="entry name" value="AT08303P"/>
    <property type="match status" value="1"/>
</dbReference>